<evidence type="ECO:0000313" key="3">
    <source>
        <dbReference type="EMBL" id="MBB4007221.1"/>
    </source>
</evidence>
<proteinExistence type="predicted"/>
<dbReference type="InterPro" id="IPR027417">
    <property type="entry name" value="P-loop_NTPase"/>
</dbReference>
<dbReference type="GO" id="GO:0016887">
    <property type="term" value="F:ATP hydrolysis activity"/>
    <property type="evidence" value="ECO:0007669"/>
    <property type="project" value="InterPro"/>
</dbReference>
<dbReference type="InterPro" id="IPR014555">
    <property type="entry name" value="RecF-like"/>
</dbReference>
<dbReference type="RefSeq" id="WP_234801707.1">
    <property type="nucleotide sequence ID" value="NZ_JACIED010000002.1"/>
</dbReference>
<dbReference type="GO" id="GO:0000731">
    <property type="term" value="P:DNA synthesis involved in DNA repair"/>
    <property type="evidence" value="ECO:0007669"/>
    <property type="project" value="TreeGrafter"/>
</dbReference>
<evidence type="ECO:0000259" key="2">
    <source>
        <dbReference type="Pfam" id="PF13304"/>
    </source>
</evidence>
<dbReference type="Pfam" id="PF13304">
    <property type="entry name" value="AAA_21"/>
    <property type="match status" value="1"/>
</dbReference>
<dbReference type="InterPro" id="IPR003959">
    <property type="entry name" value="ATPase_AAA_core"/>
</dbReference>
<dbReference type="Gene3D" id="3.40.50.300">
    <property type="entry name" value="P-loop containing nucleotide triphosphate hydrolases"/>
    <property type="match status" value="1"/>
</dbReference>
<dbReference type="GO" id="GO:0006302">
    <property type="term" value="P:double-strand break repair"/>
    <property type="evidence" value="ECO:0007669"/>
    <property type="project" value="TreeGrafter"/>
</dbReference>
<dbReference type="PIRSF" id="PIRSF029347">
    <property type="entry name" value="RecF"/>
    <property type="match status" value="1"/>
</dbReference>
<feature type="compositionally biased region" description="Basic and acidic residues" evidence="1">
    <location>
        <begin position="8"/>
        <end position="21"/>
    </location>
</feature>
<sequence>MIAPDTPLKQDIKSTSNHENRPFMIKKVNQPGQISRLTVEGYKSIARCDMELGRINILIGANGAGKSNFIGFFGFLRRILDRQLQITVGQAGGPDAILHFGRKATEALSLKVEIGKDEYYLKIVPTMDNRLFIEMEKVNWPSIPFAIECNGSYESALETHPIFQISPEDTASLMRKWRIFHFHDTSATAHVKQIQNLNDNAFLREDARNLAAFLLRIRDHHREHYLRIVKTIRLVAPFFGDFYLRPTVANPDKIQLEWAEAGRDEPFLASALSDGTLRFICLATLLLQPDEFMPATILIHEPELGLHPYAINVLAGLMKSLSETHQLIVSTQSVELVDCFDAEDLIVVDKRDGASTFKRPHPAELETWLEDYSLGELWKKNLLGGRPGR</sequence>
<dbReference type="Proteomes" id="UP000544107">
    <property type="component" value="Unassembled WGS sequence"/>
</dbReference>
<protein>
    <submittedName>
        <fullName evidence="3">Putative ATPase</fullName>
    </submittedName>
</protein>
<dbReference type="GO" id="GO:0005524">
    <property type="term" value="F:ATP binding"/>
    <property type="evidence" value="ECO:0007669"/>
    <property type="project" value="InterPro"/>
</dbReference>
<reference evidence="3 4" key="1">
    <citation type="submission" date="2020-08" db="EMBL/GenBank/DDBJ databases">
        <title>Genomic Encyclopedia of Type Strains, Phase IV (KMG-IV): sequencing the most valuable type-strain genomes for metagenomic binning, comparative biology and taxonomic classification.</title>
        <authorList>
            <person name="Goeker M."/>
        </authorList>
    </citation>
    <scope>NUCLEOTIDE SEQUENCE [LARGE SCALE GENOMIC DNA]</scope>
    <source>
        <strain evidence="3 4">DSM 100021</strain>
    </source>
</reference>
<gene>
    <name evidence="3" type="ORF">GGQ71_001484</name>
</gene>
<name>A0A7W6HL27_9HYPH</name>
<evidence type="ECO:0000256" key="1">
    <source>
        <dbReference type="SAM" id="MobiDB-lite"/>
    </source>
</evidence>
<organism evidence="3 4">
    <name type="scientific">Allorhizobium taibaishanense</name>
    <dbReference type="NCBI Taxonomy" id="887144"/>
    <lineage>
        <taxon>Bacteria</taxon>
        <taxon>Pseudomonadati</taxon>
        <taxon>Pseudomonadota</taxon>
        <taxon>Alphaproteobacteria</taxon>
        <taxon>Hyphomicrobiales</taxon>
        <taxon>Rhizobiaceae</taxon>
        <taxon>Rhizobium/Agrobacterium group</taxon>
        <taxon>Allorhizobium</taxon>
    </lineage>
</organism>
<comment type="caution">
    <text evidence="3">The sequence shown here is derived from an EMBL/GenBank/DDBJ whole genome shotgun (WGS) entry which is preliminary data.</text>
</comment>
<accession>A0A7W6HL27</accession>
<dbReference type="AlphaFoldDB" id="A0A7W6HL27"/>
<dbReference type="PANTHER" id="PTHR32182:SF22">
    <property type="entry name" value="ATP-DEPENDENT ENDONUCLEASE, OLD FAMILY-RELATED"/>
    <property type="match status" value="1"/>
</dbReference>
<dbReference type="SUPFAM" id="SSF52540">
    <property type="entry name" value="P-loop containing nucleoside triphosphate hydrolases"/>
    <property type="match status" value="1"/>
</dbReference>
<feature type="domain" description="ATPase AAA-type core" evidence="2">
    <location>
        <begin position="55"/>
        <end position="338"/>
    </location>
</feature>
<evidence type="ECO:0000313" key="4">
    <source>
        <dbReference type="Proteomes" id="UP000544107"/>
    </source>
</evidence>
<feature type="region of interest" description="Disordered" evidence="1">
    <location>
        <begin position="1"/>
        <end position="21"/>
    </location>
</feature>
<dbReference type="PANTHER" id="PTHR32182">
    <property type="entry name" value="DNA REPLICATION AND REPAIR PROTEIN RECF"/>
    <property type="match status" value="1"/>
</dbReference>
<dbReference type="EMBL" id="JACIED010000002">
    <property type="protein sequence ID" value="MBB4007221.1"/>
    <property type="molecule type" value="Genomic_DNA"/>
</dbReference>